<dbReference type="AlphaFoldDB" id="A0AAV0FDL0"/>
<keyword evidence="3" id="KW-1185">Reference proteome</keyword>
<comment type="caution">
    <text evidence="2">The sequence shown here is derived from an EMBL/GenBank/DDBJ whole genome shotgun (WGS) entry which is preliminary data.</text>
</comment>
<accession>A0AAV0FDL0</accession>
<proteinExistence type="predicted"/>
<evidence type="ECO:0000313" key="2">
    <source>
        <dbReference type="EMBL" id="CAH9133596.1"/>
    </source>
</evidence>
<dbReference type="EMBL" id="CAMAPF010000976">
    <property type="protein sequence ID" value="CAH9133596.1"/>
    <property type="molecule type" value="Genomic_DNA"/>
</dbReference>
<name>A0AAV0FDL0_9ASTE</name>
<sequence length="99" mass="11563">MYLDITQDPIIGRYQSANDFWSLVEDKYNEHRQQNHEHHNIRSLRSRMDTITTQARRLNGCVKQVENLNPCGASEKDILDRAKSLLFCLSQLRATMSNL</sequence>
<organism evidence="2 3">
    <name type="scientific">Cuscuta epithymum</name>
    <dbReference type="NCBI Taxonomy" id="186058"/>
    <lineage>
        <taxon>Eukaryota</taxon>
        <taxon>Viridiplantae</taxon>
        <taxon>Streptophyta</taxon>
        <taxon>Embryophyta</taxon>
        <taxon>Tracheophyta</taxon>
        <taxon>Spermatophyta</taxon>
        <taxon>Magnoliopsida</taxon>
        <taxon>eudicotyledons</taxon>
        <taxon>Gunneridae</taxon>
        <taxon>Pentapetalae</taxon>
        <taxon>asterids</taxon>
        <taxon>lamiids</taxon>
        <taxon>Solanales</taxon>
        <taxon>Convolvulaceae</taxon>
        <taxon>Cuscuteae</taxon>
        <taxon>Cuscuta</taxon>
        <taxon>Cuscuta subgen. Cuscuta</taxon>
    </lineage>
</organism>
<protein>
    <submittedName>
        <fullName evidence="2">Uncharacterized protein</fullName>
    </submittedName>
</protein>
<dbReference type="PANTHER" id="PTHR45125">
    <property type="entry name" value="F21J9.4-RELATED"/>
    <property type="match status" value="1"/>
</dbReference>
<evidence type="ECO:0000313" key="1">
    <source>
        <dbReference type="EMBL" id="CAH9095003.1"/>
    </source>
</evidence>
<dbReference type="EMBL" id="CAMAPF010000083">
    <property type="protein sequence ID" value="CAH9095003.1"/>
    <property type="molecule type" value="Genomic_DNA"/>
</dbReference>
<dbReference type="Proteomes" id="UP001152523">
    <property type="component" value="Unassembled WGS sequence"/>
</dbReference>
<reference evidence="2" key="1">
    <citation type="submission" date="2022-07" db="EMBL/GenBank/DDBJ databases">
        <authorList>
            <person name="Macas J."/>
            <person name="Novak P."/>
            <person name="Neumann P."/>
        </authorList>
    </citation>
    <scope>NUCLEOTIDE SEQUENCE</scope>
</reference>
<gene>
    <name evidence="1" type="ORF">CEPIT_LOCUS13096</name>
    <name evidence="2" type="ORF">CEPIT_LOCUS33063</name>
</gene>
<dbReference type="PANTHER" id="PTHR45125:SF3">
    <property type="entry name" value="NO-APICAL-MERISTEM-ASSOCIATED CARBOXY-TERMINAL DOMAIN PROTEIN"/>
    <property type="match status" value="1"/>
</dbReference>
<evidence type="ECO:0000313" key="3">
    <source>
        <dbReference type="Proteomes" id="UP001152523"/>
    </source>
</evidence>